<feature type="domain" description="Fumarylacetoacetase-like C-terminal" evidence="4">
    <location>
        <begin position="202"/>
        <end position="353"/>
    </location>
</feature>
<dbReference type="Gene3D" id="3.90.850.10">
    <property type="entry name" value="Fumarylacetoacetase-like, C-terminal domain"/>
    <property type="match status" value="1"/>
</dbReference>
<dbReference type="InterPro" id="IPR050772">
    <property type="entry name" value="Hydratase-Decarb/MhpD_sf"/>
</dbReference>
<dbReference type="RefSeq" id="WP_147832300.1">
    <property type="nucleotide sequence ID" value="NZ_BPQG01000115.1"/>
</dbReference>
<proteinExistence type="predicted"/>
<feature type="transmembrane region" description="Helical" evidence="3">
    <location>
        <begin position="16"/>
        <end position="37"/>
    </location>
</feature>
<organism evidence="5 6">
    <name type="scientific">Methylobacterium cerastii</name>
    <dbReference type="NCBI Taxonomy" id="932741"/>
    <lineage>
        <taxon>Bacteria</taxon>
        <taxon>Pseudomonadati</taxon>
        <taxon>Pseudomonadota</taxon>
        <taxon>Alphaproteobacteria</taxon>
        <taxon>Hyphomicrobiales</taxon>
        <taxon>Methylobacteriaceae</taxon>
        <taxon>Methylobacterium</taxon>
    </lineage>
</organism>
<dbReference type="InterPro" id="IPR011234">
    <property type="entry name" value="Fumarylacetoacetase-like_C"/>
</dbReference>
<keyword evidence="3" id="KW-0472">Membrane</keyword>
<accession>A0ABQ4QR62</accession>
<dbReference type="Proteomes" id="UP001055117">
    <property type="component" value="Unassembled WGS sequence"/>
</dbReference>
<dbReference type="EMBL" id="BPQG01000115">
    <property type="protein sequence ID" value="GJD47107.1"/>
    <property type="molecule type" value="Genomic_DNA"/>
</dbReference>
<evidence type="ECO:0000256" key="3">
    <source>
        <dbReference type="SAM" id="Phobius"/>
    </source>
</evidence>
<keyword evidence="1" id="KW-0456">Lyase</keyword>
<keyword evidence="6" id="KW-1185">Reference proteome</keyword>
<evidence type="ECO:0000259" key="4">
    <source>
        <dbReference type="Pfam" id="PF01557"/>
    </source>
</evidence>
<evidence type="ECO:0000313" key="5">
    <source>
        <dbReference type="EMBL" id="GJD47107.1"/>
    </source>
</evidence>
<dbReference type="PANTHER" id="PTHR30143">
    <property type="entry name" value="ACID HYDRATASE"/>
    <property type="match status" value="1"/>
</dbReference>
<evidence type="ECO:0000256" key="1">
    <source>
        <dbReference type="ARBA" id="ARBA00023239"/>
    </source>
</evidence>
<sequence>MNGGARRLRARSARRLVARYVAAGAVLVIVGAAGWALGLSVSATVATLCIGLPAMALIRHFAIREHGRRRGGPSDAMAGGTAEPRPWRIARPKPQIMTLGPDEIERIAESLASAHRSGGESLDAGLHRLAGMDEAEDVQEATLRILADGHVGYALCATSPMTARLLGCTEPVIAPLRRGALLDDGSTFLLPRGIIGVGAGYCFVLGHPLGEVSEGPAGEREAADACLACHLELHMVGRRVPHGTPLNASTATADLGLDVVHVLGPRVRDGRPVDLASTEVRIDLDGHAVTRGRGADTLGAPIGAVAWTARWLAGRGRRLEAGEVVTTGSCTGLVRVVPGQRVRASFEDLGTVSLDLV</sequence>
<gene>
    <name evidence="5" type="primary">mhpD</name>
    <name evidence="5" type="ORF">AFCDBAGC_4992</name>
</gene>
<dbReference type="Pfam" id="PF01557">
    <property type="entry name" value="FAA_hydrolase"/>
    <property type="match status" value="1"/>
</dbReference>
<name>A0ABQ4QR62_9HYPH</name>
<keyword evidence="3" id="KW-1133">Transmembrane helix</keyword>
<protein>
    <submittedName>
        <fullName evidence="5">2-keto-4-pentenoate hydratase</fullName>
    </submittedName>
</protein>
<feature type="transmembrane region" description="Helical" evidence="3">
    <location>
        <begin position="43"/>
        <end position="62"/>
    </location>
</feature>
<dbReference type="SUPFAM" id="SSF56529">
    <property type="entry name" value="FAH"/>
    <property type="match status" value="1"/>
</dbReference>
<reference evidence="5 6" key="1">
    <citation type="journal article" date="2021" name="Front. Microbiol.">
        <title>Comprehensive Comparative Genomics and Phenotyping of Methylobacterium Species.</title>
        <authorList>
            <person name="Alessa O."/>
            <person name="Ogura Y."/>
            <person name="Fujitani Y."/>
            <person name="Takami H."/>
            <person name="Hayashi T."/>
            <person name="Sahin N."/>
            <person name="Tani A."/>
        </authorList>
    </citation>
    <scope>NUCLEOTIDE SEQUENCE [LARGE SCALE GENOMIC DNA]</scope>
    <source>
        <strain evidence="5 6">DSM 23679</strain>
    </source>
</reference>
<keyword evidence="3" id="KW-0812">Transmembrane</keyword>
<evidence type="ECO:0000313" key="6">
    <source>
        <dbReference type="Proteomes" id="UP001055117"/>
    </source>
</evidence>
<dbReference type="PANTHER" id="PTHR30143:SF0">
    <property type="entry name" value="2-KETO-4-PENTENOATE HYDRATASE"/>
    <property type="match status" value="1"/>
</dbReference>
<dbReference type="InterPro" id="IPR036663">
    <property type="entry name" value="Fumarylacetoacetase_C_sf"/>
</dbReference>
<feature type="region of interest" description="Disordered" evidence="2">
    <location>
        <begin position="68"/>
        <end position="87"/>
    </location>
</feature>
<comment type="caution">
    <text evidence="5">The sequence shown here is derived from an EMBL/GenBank/DDBJ whole genome shotgun (WGS) entry which is preliminary data.</text>
</comment>
<evidence type="ECO:0000256" key="2">
    <source>
        <dbReference type="SAM" id="MobiDB-lite"/>
    </source>
</evidence>